<sequence>MENVVDAHYFTLPSQGNVYSLTKLCTSSGANIVLVASLRRKVFSFEYSGDSDGFLKPTVKEVLFTYIPNGTEIVSVDAFTRSQSSDDFVIGITIIKSTEHTTETYLNIYSEWEPSSEMNLDSVSQNCLMIQLDFIPYQLYHTQLYTNNQKFDFVKQVVWLLSGSDEKVHMFQEDKDNHCYVEVDIAEHFPELMEPPSVVMWMDIFYCQNETRRVSAYGCECGFVKVAVVDVAQCKVLASWLARFEGPVSTVRLFTEETNLNTPPFIEDAQPERKQDLVVNLLVSNTLQPSVVYMDVVRQGLKNVFTLPESEHYDAVLCSTIADIDMDGRNEILLGTYGQEVLMYKYMEGTSEKTGKWVLKSQRSFANPIHSILYLDVTGDGVKEFVILTLRGVHVMQHNLQDVEKVFNARYKELEEMQNTKVKLTALEEN</sequence>
<dbReference type="GO" id="GO:0030027">
    <property type="term" value="C:lamellipodium"/>
    <property type="evidence" value="ECO:0007669"/>
    <property type="project" value="TreeGrafter"/>
</dbReference>
<dbReference type="AlphaFoldDB" id="A0AAD7ZLE4"/>
<dbReference type="InterPro" id="IPR028994">
    <property type="entry name" value="Integrin_alpha_N"/>
</dbReference>
<evidence type="ECO:0000313" key="2">
    <source>
        <dbReference type="Proteomes" id="UP001233999"/>
    </source>
</evidence>
<dbReference type="GO" id="GO:0051015">
    <property type="term" value="F:actin filament binding"/>
    <property type="evidence" value="ECO:0007669"/>
    <property type="project" value="TreeGrafter"/>
</dbReference>
<keyword evidence="2" id="KW-1185">Reference proteome</keyword>
<dbReference type="PANTHER" id="PTHR15435:SF2">
    <property type="entry name" value="KICSTOR COMPLEX PROTEIN KAPTIN"/>
    <property type="match status" value="1"/>
</dbReference>
<accession>A0AAD7ZLE4</accession>
<dbReference type="EMBL" id="JASPKZ010007730">
    <property type="protein sequence ID" value="KAJ9582834.1"/>
    <property type="molecule type" value="Genomic_DNA"/>
</dbReference>
<gene>
    <name evidence="1" type="ORF">L9F63_022793</name>
</gene>
<dbReference type="GO" id="GO:0034198">
    <property type="term" value="P:cellular response to amino acid starvation"/>
    <property type="evidence" value="ECO:0007669"/>
    <property type="project" value="TreeGrafter"/>
</dbReference>
<dbReference type="InterPro" id="IPR029982">
    <property type="entry name" value="Kptn"/>
</dbReference>
<dbReference type="GO" id="GO:0015629">
    <property type="term" value="C:actin cytoskeleton"/>
    <property type="evidence" value="ECO:0007669"/>
    <property type="project" value="InterPro"/>
</dbReference>
<evidence type="ECO:0000313" key="1">
    <source>
        <dbReference type="EMBL" id="KAJ9582834.1"/>
    </source>
</evidence>
<protein>
    <recommendedName>
        <fullName evidence="3">Kaptin</fullName>
    </recommendedName>
</protein>
<proteinExistence type="predicted"/>
<name>A0AAD7ZLE4_DIPPU</name>
<dbReference type="Proteomes" id="UP001233999">
    <property type="component" value="Unassembled WGS sequence"/>
</dbReference>
<reference evidence="1" key="2">
    <citation type="submission" date="2023-05" db="EMBL/GenBank/DDBJ databases">
        <authorList>
            <person name="Fouks B."/>
        </authorList>
    </citation>
    <scope>NUCLEOTIDE SEQUENCE</scope>
    <source>
        <strain evidence="1">Stay&amp;Tobe</strain>
        <tissue evidence="1">Testes</tissue>
    </source>
</reference>
<dbReference type="SUPFAM" id="SSF69318">
    <property type="entry name" value="Integrin alpha N-terminal domain"/>
    <property type="match status" value="1"/>
</dbReference>
<comment type="caution">
    <text evidence="1">The sequence shown here is derived from an EMBL/GenBank/DDBJ whole genome shotgun (WGS) entry which is preliminary data.</text>
</comment>
<dbReference type="GO" id="GO:0007015">
    <property type="term" value="P:actin filament organization"/>
    <property type="evidence" value="ECO:0007669"/>
    <property type="project" value="InterPro"/>
</dbReference>
<reference evidence="1" key="1">
    <citation type="journal article" date="2023" name="IScience">
        <title>Live-bearing cockroach genome reveals convergent evolutionary mechanisms linked to viviparity in insects and beyond.</title>
        <authorList>
            <person name="Fouks B."/>
            <person name="Harrison M.C."/>
            <person name="Mikhailova A.A."/>
            <person name="Marchal E."/>
            <person name="English S."/>
            <person name="Carruthers M."/>
            <person name="Jennings E.C."/>
            <person name="Chiamaka E.L."/>
            <person name="Frigard R.A."/>
            <person name="Pippel M."/>
            <person name="Attardo G.M."/>
            <person name="Benoit J.B."/>
            <person name="Bornberg-Bauer E."/>
            <person name="Tobe S.S."/>
        </authorList>
    </citation>
    <scope>NUCLEOTIDE SEQUENCE</scope>
    <source>
        <strain evidence="1">Stay&amp;Tobe</strain>
    </source>
</reference>
<dbReference type="PANTHER" id="PTHR15435">
    <property type="entry name" value="KICSTOR COMPLEX PROTEIN KAPTIN"/>
    <property type="match status" value="1"/>
</dbReference>
<organism evidence="1 2">
    <name type="scientific">Diploptera punctata</name>
    <name type="common">Pacific beetle cockroach</name>
    <dbReference type="NCBI Taxonomy" id="6984"/>
    <lineage>
        <taxon>Eukaryota</taxon>
        <taxon>Metazoa</taxon>
        <taxon>Ecdysozoa</taxon>
        <taxon>Arthropoda</taxon>
        <taxon>Hexapoda</taxon>
        <taxon>Insecta</taxon>
        <taxon>Pterygota</taxon>
        <taxon>Neoptera</taxon>
        <taxon>Polyneoptera</taxon>
        <taxon>Dictyoptera</taxon>
        <taxon>Blattodea</taxon>
        <taxon>Blaberoidea</taxon>
        <taxon>Blaberidae</taxon>
        <taxon>Diplopterinae</taxon>
        <taxon>Diploptera</taxon>
    </lineage>
</organism>
<evidence type="ECO:0008006" key="3">
    <source>
        <dbReference type="Google" id="ProtNLM"/>
    </source>
</evidence>
<dbReference type="GO" id="GO:1904262">
    <property type="term" value="P:negative regulation of TORC1 signaling"/>
    <property type="evidence" value="ECO:0007669"/>
    <property type="project" value="TreeGrafter"/>
</dbReference>